<dbReference type="InterPro" id="IPR023214">
    <property type="entry name" value="HAD_sf"/>
</dbReference>
<keyword evidence="12" id="KW-1185">Reference proteome</keyword>
<keyword evidence="10" id="KW-0862">Zinc</keyword>
<proteinExistence type="inferred from homology"/>
<feature type="site" description="Stabilizes the phosphoryl group" evidence="9">
    <location>
        <position position="54"/>
    </location>
</feature>
<feature type="binding site" evidence="10">
    <location>
        <position position="11"/>
    </location>
    <ligand>
        <name>Mg(2+)</name>
        <dbReference type="ChEBI" id="CHEBI:18420"/>
    </ligand>
</feature>
<evidence type="ECO:0000256" key="10">
    <source>
        <dbReference type="PIRSR" id="PIRSR004682-4"/>
    </source>
</evidence>
<dbReference type="PANTHER" id="PTHR42891:SF1">
    <property type="entry name" value="D-GLYCERO-BETA-D-MANNO-HEPTOSE-1,7-BISPHOSPHATE 7-PHOSPHATASE"/>
    <property type="match status" value="1"/>
</dbReference>
<evidence type="ECO:0000313" key="11">
    <source>
        <dbReference type="EMBL" id="ACN17986.1"/>
    </source>
</evidence>
<dbReference type="EC" id="3.1.3.-" evidence="7"/>
<dbReference type="STRING" id="177437.HRM2_49380"/>
<feature type="binding site" evidence="10">
    <location>
        <position position="130"/>
    </location>
    <ligand>
        <name>Mg(2+)</name>
        <dbReference type="ChEBI" id="CHEBI:18420"/>
    </ligand>
</feature>
<dbReference type="RefSeq" id="WP_015906693.1">
    <property type="nucleotide sequence ID" value="NC_012108.1"/>
</dbReference>
<feature type="active site" description="Proton donor" evidence="8">
    <location>
        <position position="13"/>
    </location>
</feature>
<sequence length="193" mass="21122">MVSQKLTIFLDRDGVINVDSPLYIKTPREFRFISGSAEAVALLSQKGFHIIVITNQSMINRGISNRENLDAIFATMKAGIREKGGEIRDIFYCPHAPEEGCSCRKPGPGLIDLACKKYAIDPQASFMVGDSAKDMECAHNAGVGKAVLVLTGNGRKALKSLEAKQIKPDFIALDLMDAARWILQQQQGSLKEP</sequence>
<dbReference type="GO" id="GO:0016791">
    <property type="term" value="F:phosphatase activity"/>
    <property type="evidence" value="ECO:0007669"/>
    <property type="project" value="InterPro"/>
</dbReference>
<comment type="cofactor">
    <cofactor evidence="10">
        <name>Mg(2+)</name>
        <dbReference type="ChEBI" id="CHEBI:18420"/>
    </cofactor>
</comment>
<feature type="active site" description="Nucleophile" evidence="8">
    <location>
        <position position="11"/>
    </location>
</feature>
<dbReference type="OrthoDB" id="9814110at2"/>
<feature type="binding site" evidence="10">
    <location>
        <position position="93"/>
    </location>
    <ligand>
        <name>Zn(2+)</name>
        <dbReference type="ChEBI" id="CHEBI:29105"/>
    </ligand>
</feature>
<keyword evidence="3 10" id="KW-0479">Metal-binding</keyword>
<dbReference type="EMBL" id="CP001087">
    <property type="protein sequence ID" value="ACN17986.1"/>
    <property type="molecule type" value="Genomic_DNA"/>
</dbReference>
<keyword evidence="10" id="KW-0460">Magnesium</keyword>
<reference evidence="11 12" key="1">
    <citation type="journal article" date="2009" name="Environ. Microbiol.">
        <title>Genome sequence of Desulfobacterium autotrophicum HRM2, a marine sulfate reducer oxidizing organic carbon completely to carbon dioxide.</title>
        <authorList>
            <person name="Strittmatter A.W."/>
            <person name="Liesegang H."/>
            <person name="Rabus R."/>
            <person name="Decker I."/>
            <person name="Amann J."/>
            <person name="Andres S."/>
            <person name="Henne A."/>
            <person name="Fricke W.F."/>
            <person name="Martinez-Arias R."/>
            <person name="Bartels D."/>
            <person name="Goesmann A."/>
            <person name="Krause L."/>
            <person name="Puehler A."/>
            <person name="Klenk H.P."/>
            <person name="Richter M."/>
            <person name="Schuler M."/>
            <person name="Gloeckner F.O."/>
            <person name="Meyerdierks A."/>
            <person name="Gottschalk G."/>
            <person name="Amann R."/>
        </authorList>
    </citation>
    <scope>NUCLEOTIDE SEQUENCE [LARGE SCALE GENOMIC DNA]</scope>
    <source>
        <strain evidence="12">ATCC 43914 / DSM 3382 / HRM2</strain>
    </source>
</reference>
<dbReference type="NCBIfam" id="NF006506">
    <property type="entry name" value="PRK08942.1"/>
    <property type="match status" value="1"/>
</dbReference>
<evidence type="ECO:0000256" key="6">
    <source>
        <dbReference type="ARBA" id="ARBA00031828"/>
    </source>
</evidence>
<dbReference type="KEGG" id="dat:HRM2_49380"/>
<feature type="binding site" evidence="10">
    <location>
        <position position="13"/>
    </location>
    <ligand>
        <name>Mg(2+)</name>
        <dbReference type="ChEBI" id="CHEBI:18420"/>
    </ligand>
</feature>
<dbReference type="NCBIfam" id="TIGR01662">
    <property type="entry name" value="HAD-SF-IIIA"/>
    <property type="match status" value="1"/>
</dbReference>
<feature type="binding site" evidence="10">
    <location>
        <position position="103"/>
    </location>
    <ligand>
        <name>Zn(2+)</name>
        <dbReference type="ChEBI" id="CHEBI:29105"/>
    </ligand>
</feature>
<organism evidence="11 12">
    <name type="scientific">Desulforapulum autotrophicum (strain ATCC 43914 / DSM 3382 / VKM B-1955 / HRM2)</name>
    <name type="common">Desulfobacterium autotrophicum</name>
    <dbReference type="NCBI Taxonomy" id="177437"/>
    <lineage>
        <taxon>Bacteria</taxon>
        <taxon>Pseudomonadati</taxon>
        <taxon>Thermodesulfobacteriota</taxon>
        <taxon>Desulfobacteria</taxon>
        <taxon>Desulfobacterales</taxon>
        <taxon>Desulfobacteraceae</taxon>
        <taxon>Desulforapulum</taxon>
    </lineage>
</organism>
<dbReference type="PIRSF" id="PIRSF004682">
    <property type="entry name" value="GmhB"/>
    <property type="match status" value="1"/>
</dbReference>
<keyword evidence="2 7" id="KW-0963">Cytoplasm</keyword>
<dbReference type="Proteomes" id="UP000000442">
    <property type="component" value="Chromosome"/>
</dbReference>
<dbReference type="AlphaFoldDB" id="C0QIP2"/>
<dbReference type="GO" id="GO:0005975">
    <property type="term" value="P:carbohydrate metabolic process"/>
    <property type="evidence" value="ECO:0007669"/>
    <property type="project" value="InterPro"/>
</dbReference>
<evidence type="ECO:0000256" key="4">
    <source>
        <dbReference type="ARBA" id="ARBA00022801"/>
    </source>
</evidence>
<evidence type="ECO:0000256" key="1">
    <source>
        <dbReference type="ARBA" id="ARBA00004496"/>
    </source>
</evidence>
<evidence type="ECO:0000256" key="2">
    <source>
        <dbReference type="ARBA" id="ARBA00022490"/>
    </source>
</evidence>
<comment type="cofactor">
    <cofactor evidence="10">
        <name>Zn(2+)</name>
        <dbReference type="ChEBI" id="CHEBI:29105"/>
    </cofactor>
</comment>
<evidence type="ECO:0000313" key="12">
    <source>
        <dbReference type="Proteomes" id="UP000000442"/>
    </source>
</evidence>
<dbReference type="Pfam" id="PF13242">
    <property type="entry name" value="Hydrolase_like"/>
    <property type="match status" value="1"/>
</dbReference>
<gene>
    <name evidence="11" type="primary">gmhB</name>
    <name evidence="11" type="ordered locus">HRM2_49380</name>
</gene>
<protein>
    <recommendedName>
        <fullName evidence="6 7">D,D-heptose 1,7-bisphosphate phosphatase</fullName>
        <ecNumber evidence="7">3.1.3.-</ecNumber>
    </recommendedName>
</protein>
<comment type="subcellular location">
    <subcellularLocation>
        <location evidence="1 7">Cytoplasm</location>
    </subcellularLocation>
</comment>
<feature type="site" description="Contributes to substrate recognition" evidence="9">
    <location>
        <position position="104"/>
    </location>
</feature>
<evidence type="ECO:0000256" key="5">
    <source>
        <dbReference type="ARBA" id="ARBA00023277"/>
    </source>
</evidence>
<dbReference type="NCBIfam" id="TIGR01656">
    <property type="entry name" value="Histidinol-ppas"/>
    <property type="match status" value="1"/>
</dbReference>
<feature type="binding site" evidence="10">
    <location>
        <position position="101"/>
    </location>
    <ligand>
        <name>Zn(2+)</name>
        <dbReference type="ChEBI" id="CHEBI:29105"/>
    </ligand>
</feature>
<dbReference type="Gene3D" id="3.40.50.1000">
    <property type="entry name" value="HAD superfamily/HAD-like"/>
    <property type="match status" value="1"/>
</dbReference>
<dbReference type="InterPro" id="IPR004446">
    <property type="entry name" value="Heptose_bisP_phosphatase"/>
</dbReference>
<feature type="binding site" evidence="10">
    <location>
        <position position="95"/>
    </location>
    <ligand>
        <name>Zn(2+)</name>
        <dbReference type="ChEBI" id="CHEBI:29105"/>
    </ligand>
</feature>
<keyword evidence="4 7" id="KW-0378">Hydrolase</keyword>
<dbReference type="GO" id="GO:0046872">
    <property type="term" value="F:metal ion binding"/>
    <property type="evidence" value="ECO:0007669"/>
    <property type="project" value="UniProtKB-KW"/>
</dbReference>
<accession>C0QIP2</accession>
<dbReference type="SUPFAM" id="SSF56784">
    <property type="entry name" value="HAD-like"/>
    <property type="match status" value="1"/>
</dbReference>
<evidence type="ECO:0000256" key="8">
    <source>
        <dbReference type="PIRSR" id="PIRSR004682-1"/>
    </source>
</evidence>
<dbReference type="eggNOG" id="COG0241">
    <property type="taxonomic scope" value="Bacteria"/>
</dbReference>
<name>C0QIP2_DESAH</name>
<dbReference type="InterPro" id="IPR006549">
    <property type="entry name" value="HAD-SF_hydro_IIIA"/>
</dbReference>
<feature type="site" description="Stabilizes the phosphoryl group" evidence="9">
    <location>
        <position position="105"/>
    </location>
</feature>
<comment type="similarity">
    <text evidence="7">Belongs to the gmhB family.</text>
</comment>
<dbReference type="CDD" id="cd07503">
    <property type="entry name" value="HAD_HisB-N"/>
    <property type="match status" value="1"/>
</dbReference>
<dbReference type="GO" id="GO:0005737">
    <property type="term" value="C:cytoplasm"/>
    <property type="evidence" value="ECO:0007669"/>
    <property type="project" value="UniProtKB-SubCell"/>
</dbReference>
<dbReference type="PANTHER" id="PTHR42891">
    <property type="entry name" value="D-GLYCERO-BETA-D-MANNO-HEPTOSE-1,7-BISPHOSPHATE 7-PHOSPHATASE"/>
    <property type="match status" value="1"/>
</dbReference>
<dbReference type="InterPro" id="IPR006543">
    <property type="entry name" value="Histidinol-phos"/>
</dbReference>
<keyword evidence="5 7" id="KW-0119">Carbohydrate metabolism</keyword>
<dbReference type="HOGENOM" id="CLU_085077_2_0_7"/>
<dbReference type="InterPro" id="IPR036412">
    <property type="entry name" value="HAD-like_sf"/>
</dbReference>
<evidence type="ECO:0000256" key="3">
    <source>
        <dbReference type="ARBA" id="ARBA00022723"/>
    </source>
</evidence>
<evidence type="ECO:0000256" key="9">
    <source>
        <dbReference type="PIRSR" id="PIRSR004682-3"/>
    </source>
</evidence>
<evidence type="ECO:0000256" key="7">
    <source>
        <dbReference type="PIRNR" id="PIRNR004682"/>
    </source>
</evidence>